<feature type="binding site" evidence="15">
    <location>
        <position position="103"/>
    </location>
    <ligand>
        <name>D-threo-isocitrate</name>
        <dbReference type="ChEBI" id="CHEBI:15562"/>
    </ligand>
</feature>
<comment type="function">
    <text evidence="14">Catalyzes the oxidative decarboxylation of isocitrate to 2-oxoglutarate and carbon dioxide with the concomitant reduction of NADP(+).</text>
</comment>
<evidence type="ECO:0000256" key="1">
    <source>
        <dbReference type="ARBA" id="ARBA00001936"/>
    </source>
</evidence>
<comment type="similarity">
    <text evidence="2">Belongs to the isocitrate and isopropylmalate dehydrogenases family.</text>
</comment>
<evidence type="ECO:0000256" key="3">
    <source>
        <dbReference type="ARBA" id="ARBA00011738"/>
    </source>
</evidence>
<gene>
    <name evidence="22" type="ORF">SAMN05444126_1183</name>
</gene>
<feature type="binding site" evidence="15">
    <location>
        <position position="119"/>
    </location>
    <ligand>
        <name>D-threo-isocitrate</name>
        <dbReference type="ChEBI" id="CHEBI:15562"/>
    </ligand>
</feature>
<evidence type="ECO:0000256" key="20">
    <source>
        <dbReference type="RuleBase" id="RU004446"/>
    </source>
</evidence>
<feature type="binding site" evidence="17">
    <location>
        <position position="310"/>
    </location>
    <ligand>
        <name>Mg(2+)</name>
        <dbReference type="ChEBI" id="CHEBI:18420"/>
    </ligand>
</feature>
<dbReference type="SMART" id="SM01329">
    <property type="entry name" value="Iso_dh"/>
    <property type="match status" value="1"/>
</dbReference>
<accession>A0A1H9V694</accession>
<dbReference type="GO" id="GO:0051287">
    <property type="term" value="F:NAD binding"/>
    <property type="evidence" value="ECO:0007669"/>
    <property type="project" value="InterPro"/>
</dbReference>
<dbReference type="NCBIfam" id="TIGR00183">
    <property type="entry name" value="prok_nadp_idh"/>
    <property type="match status" value="1"/>
</dbReference>
<comment type="subunit">
    <text evidence="3">Homodimer.</text>
</comment>
<evidence type="ECO:0000256" key="8">
    <source>
        <dbReference type="ARBA" id="ARBA00022723"/>
    </source>
</evidence>
<feature type="binding site" evidence="16">
    <location>
        <begin position="344"/>
        <end position="350"/>
    </location>
    <ligand>
        <name>NADP(+)</name>
        <dbReference type="ChEBI" id="CHEBI:58349"/>
    </ligand>
</feature>
<comment type="cofactor">
    <cofactor evidence="1">
        <name>Mn(2+)</name>
        <dbReference type="ChEBI" id="CHEBI:29035"/>
    </cofactor>
</comment>
<dbReference type="GO" id="GO:0006099">
    <property type="term" value="P:tricarboxylic acid cycle"/>
    <property type="evidence" value="ECO:0007669"/>
    <property type="project" value="UniProtKB-UniRule"/>
</dbReference>
<dbReference type="EMBL" id="FOGV01000018">
    <property type="protein sequence ID" value="SES16757.1"/>
    <property type="molecule type" value="Genomic_DNA"/>
</dbReference>
<evidence type="ECO:0000256" key="6">
    <source>
        <dbReference type="ARBA" id="ARBA00022435"/>
    </source>
</evidence>
<keyword evidence="11" id="KW-0560">Oxidoreductase</keyword>
<dbReference type="InterPro" id="IPR024084">
    <property type="entry name" value="IsoPropMal-DH-like_dom"/>
</dbReference>
<evidence type="ECO:0000256" key="9">
    <source>
        <dbReference type="ARBA" id="ARBA00022842"/>
    </source>
</evidence>
<evidence type="ECO:0000256" key="5">
    <source>
        <dbReference type="ARBA" id="ARBA00019562"/>
    </source>
</evidence>
<comment type="catalytic activity">
    <reaction evidence="13">
        <text>D-threo-isocitrate + NADP(+) = 2-oxoglutarate + CO2 + NADPH</text>
        <dbReference type="Rhea" id="RHEA:19629"/>
        <dbReference type="ChEBI" id="CHEBI:15562"/>
        <dbReference type="ChEBI" id="CHEBI:16526"/>
        <dbReference type="ChEBI" id="CHEBI:16810"/>
        <dbReference type="ChEBI" id="CHEBI:57783"/>
        <dbReference type="ChEBI" id="CHEBI:58349"/>
        <dbReference type="EC" id="1.1.1.42"/>
    </reaction>
</comment>
<keyword evidence="6 20" id="KW-0329">Glyoxylate bypass</keyword>
<name>A0A1H9V694_9BACI</name>
<feature type="binding site" evidence="16">
    <location>
        <position position="94"/>
    </location>
    <ligand>
        <name>NADP(+)</name>
        <dbReference type="ChEBI" id="CHEBI:58349"/>
    </ligand>
</feature>
<feature type="modified residue" description="N6-succinyllysine" evidence="19">
    <location>
        <position position="232"/>
    </location>
</feature>
<evidence type="ECO:0000313" key="22">
    <source>
        <dbReference type="EMBL" id="SES16757.1"/>
    </source>
</evidence>
<evidence type="ECO:0000256" key="12">
    <source>
        <dbReference type="ARBA" id="ARBA00023211"/>
    </source>
</evidence>
<evidence type="ECO:0000259" key="21">
    <source>
        <dbReference type="SMART" id="SM01329"/>
    </source>
</evidence>
<proteinExistence type="inferred from homology"/>
<keyword evidence="7 20" id="KW-0816">Tricarboxylic acid cycle</keyword>
<dbReference type="Pfam" id="PF00180">
    <property type="entry name" value="Iso_dh"/>
    <property type="match status" value="1"/>
</dbReference>
<keyword evidence="12 17" id="KW-0464">Manganese</keyword>
<feature type="binding site" evidence="15">
    <location>
        <position position="109"/>
    </location>
    <ligand>
        <name>D-threo-isocitrate</name>
        <dbReference type="ChEBI" id="CHEBI:15562"/>
    </ligand>
</feature>
<dbReference type="STRING" id="1464123.SAMN05444126_1183"/>
<feature type="binding site" evidence="15">
    <location>
        <position position="143"/>
    </location>
    <ligand>
        <name>D-threo-isocitrate</name>
        <dbReference type="ChEBI" id="CHEBI:15562"/>
    </ligand>
</feature>
<dbReference type="PANTHER" id="PTHR43504">
    <property type="entry name" value="ISOCITRATE DEHYDROGENASE [NADP]"/>
    <property type="match status" value="1"/>
</dbReference>
<feature type="site" description="Critical for catalysis" evidence="18">
    <location>
        <position position="220"/>
    </location>
</feature>
<keyword evidence="8 20" id="KW-0479">Metal-binding</keyword>
<evidence type="ECO:0000313" key="23">
    <source>
        <dbReference type="Proteomes" id="UP000199318"/>
    </source>
</evidence>
<keyword evidence="23" id="KW-1185">Reference proteome</keyword>
<evidence type="ECO:0000256" key="14">
    <source>
        <dbReference type="ARBA" id="ARBA00046127"/>
    </source>
</evidence>
<feature type="binding site" evidence="15">
    <location>
        <position position="105"/>
    </location>
    <ligand>
        <name>D-threo-isocitrate</name>
        <dbReference type="ChEBI" id="CHEBI:15562"/>
    </ligand>
</feature>
<comment type="cofactor">
    <cofactor evidence="17">
        <name>Mg(2+)</name>
        <dbReference type="ChEBI" id="CHEBI:18420"/>
    </cofactor>
    <cofactor evidence="17">
        <name>Mn(2+)</name>
        <dbReference type="ChEBI" id="CHEBI:29035"/>
    </cofactor>
    <text evidence="17">Binds 1 Mg(2+) or Mn(2+) ion per subunit.</text>
</comment>
<comment type="caution">
    <text evidence="22">The sequence shown here is derived from an EMBL/GenBank/DDBJ whole genome shotgun (WGS) entry which is preliminary data.</text>
</comment>
<feature type="binding site" evidence="16">
    <location>
        <position position="396"/>
    </location>
    <ligand>
        <name>NADP(+)</name>
        <dbReference type="ChEBI" id="CHEBI:58349"/>
    </ligand>
</feature>
<evidence type="ECO:0000256" key="18">
    <source>
        <dbReference type="PIRSR" id="PIRSR604439-4"/>
    </source>
</evidence>
<feature type="modified residue" description="N6-acetyllysine" evidence="19">
    <location>
        <position position="132"/>
    </location>
</feature>
<reference evidence="23" key="1">
    <citation type="submission" date="2016-10" db="EMBL/GenBank/DDBJ databases">
        <authorList>
            <person name="de Groot N.N."/>
        </authorList>
    </citation>
    <scope>NUCLEOTIDE SEQUENCE [LARGE SCALE GENOMIC DNA]</scope>
    <source>
        <strain evidence="23">10nlg</strain>
    </source>
</reference>
<keyword evidence="10 16" id="KW-0521">NADP</keyword>
<evidence type="ECO:0000256" key="19">
    <source>
        <dbReference type="PIRSR" id="PIRSR604439-5"/>
    </source>
</evidence>
<organism evidence="22 23">
    <name type="scientific">Salisediminibacterium halotolerans</name>
    <dbReference type="NCBI Taxonomy" id="517425"/>
    <lineage>
        <taxon>Bacteria</taxon>
        <taxon>Bacillati</taxon>
        <taxon>Bacillota</taxon>
        <taxon>Bacilli</taxon>
        <taxon>Bacillales</taxon>
        <taxon>Bacillaceae</taxon>
        <taxon>Salisediminibacterium</taxon>
    </lineage>
</organism>
<protein>
    <recommendedName>
        <fullName evidence="5 20">Isocitrate dehydrogenase [NADP]</fullName>
        <ecNumber evidence="4 20">1.1.1.42</ecNumber>
    </recommendedName>
</protein>
<evidence type="ECO:0000256" key="13">
    <source>
        <dbReference type="ARBA" id="ARBA00023554"/>
    </source>
</evidence>
<dbReference type="PROSITE" id="PS00470">
    <property type="entry name" value="IDH_IMDH"/>
    <property type="match status" value="1"/>
</dbReference>
<dbReference type="NCBIfam" id="NF005425">
    <property type="entry name" value="PRK07006.1"/>
    <property type="match status" value="1"/>
</dbReference>
<evidence type="ECO:0000256" key="11">
    <source>
        <dbReference type="ARBA" id="ARBA00023002"/>
    </source>
</evidence>
<dbReference type="Gene3D" id="3.40.718.10">
    <property type="entry name" value="Isopropylmalate Dehydrogenase"/>
    <property type="match status" value="1"/>
</dbReference>
<evidence type="ECO:0000256" key="2">
    <source>
        <dbReference type="ARBA" id="ARBA00007769"/>
    </source>
</evidence>
<feature type="binding site" evidence="16">
    <location>
        <position position="400"/>
    </location>
    <ligand>
        <name>NADP(+)</name>
        <dbReference type="ChEBI" id="CHEBI:58349"/>
    </ligand>
</feature>
<dbReference type="PANTHER" id="PTHR43504:SF1">
    <property type="entry name" value="ISOCITRATE DEHYDROGENASE [NADP]"/>
    <property type="match status" value="1"/>
</dbReference>
<dbReference type="InterPro" id="IPR019818">
    <property type="entry name" value="IsoCit/isopropylmalate_DH_CS"/>
</dbReference>
<dbReference type="GO" id="GO:0000287">
    <property type="term" value="F:magnesium ion binding"/>
    <property type="evidence" value="ECO:0007669"/>
    <property type="project" value="InterPro"/>
</dbReference>
<evidence type="ECO:0000256" key="16">
    <source>
        <dbReference type="PIRSR" id="PIRSR604439-2"/>
    </source>
</evidence>
<evidence type="ECO:0000256" key="7">
    <source>
        <dbReference type="ARBA" id="ARBA00022532"/>
    </source>
</evidence>
<dbReference type="GO" id="GO:0004450">
    <property type="term" value="F:isocitrate dehydrogenase (NADP+) activity"/>
    <property type="evidence" value="ECO:0007669"/>
    <property type="project" value="UniProtKB-UniRule"/>
</dbReference>
<feature type="modified residue" description="Phosphoserine" evidence="19">
    <location>
        <position position="103"/>
    </location>
</feature>
<dbReference type="InterPro" id="IPR004439">
    <property type="entry name" value="Isocitrate_DH_NADP_dimer_prok"/>
</dbReference>
<feature type="domain" description="Isopropylmalate dehydrogenase-like" evidence="21">
    <location>
        <begin position="20"/>
        <end position="417"/>
    </location>
</feature>
<keyword evidence="9 17" id="KW-0460">Magnesium</keyword>
<dbReference type="SUPFAM" id="SSF53659">
    <property type="entry name" value="Isocitrate/Isopropylmalate dehydrogenase-like"/>
    <property type="match status" value="1"/>
</dbReference>
<dbReference type="EC" id="1.1.1.42" evidence="4 20"/>
<evidence type="ECO:0000256" key="4">
    <source>
        <dbReference type="ARBA" id="ARBA00013013"/>
    </source>
</evidence>
<feature type="modified residue" description="N6-succinyllysine" evidence="19">
    <location>
        <position position="90"/>
    </location>
</feature>
<evidence type="ECO:0000256" key="10">
    <source>
        <dbReference type="ARBA" id="ARBA00022857"/>
    </source>
</evidence>
<dbReference type="GO" id="GO:0006097">
    <property type="term" value="P:glyoxylate cycle"/>
    <property type="evidence" value="ECO:0007669"/>
    <property type="project" value="UniProtKB-KW"/>
</dbReference>
<sequence length="421" mass="46181">MAGEKISINNGVLNVPNEPIIPYIEGDGIGPDIWQAASRVIEAAVEKAYNGEKKIHWTEVYAGQKAKDKTGDWLPDETLETIRNYFIAIKGPLTTPIGGGFRSLNVALRQELDLYTCVRPVRWFSGVPSPVKHPEDTDMVIFRENSEDIYAGIEYEKGTPEAKRVIDFLQNEMGADKIRFPETSGIGIKPVSEEGTHRLVRAAIQYALDEGRKSVTLVHKGNIMKFTEGAFKNWGYELAEKEFGDKVFTWAEYDRIVEAEGKDAANAAEDKAVSEGKIVVKDAIADIFLQQILLRPKEFDVVATMNLNGDYISDALAAQVGGIGIAPGANINYDSGHAIFEATHGTAPKYAGQDKVNPSSVLLSGVLMLRHLGWGEAADMIENSMDKTIGSKTVTYDFARQMDGATEVKCSEFGDALINNL</sequence>
<dbReference type="AlphaFoldDB" id="A0A1H9V694"/>
<dbReference type="Proteomes" id="UP000199318">
    <property type="component" value="Unassembled WGS sequence"/>
</dbReference>
<feature type="site" description="Critical for catalysis" evidence="18">
    <location>
        <position position="150"/>
    </location>
</feature>
<evidence type="ECO:0000256" key="15">
    <source>
        <dbReference type="PIRSR" id="PIRSR604439-1"/>
    </source>
</evidence>
<evidence type="ECO:0000256" key="17">
    <source>
        <dbReference type="PIRSR" id="PIRSR604439-3"/>
    </source>
</evidence>
<feature type="binding site" evidence="16">
    <location>
        <position position="357"/>
    </location>
    <ligand>
        <name>NADP(+)</name>
        <dbReference type="ChEBI" id="CHEBI:58349"/>
    </ligand>
</feature>